<evidence type="ECO:0000313" key="1">
    <source>
        <dbReference type="EMBL" id="SEQ97024.1"/>
    </source>
</evidence>
<proteinExistence type="predicted"/>
<dbReference type="AlphaFoldDB" id="A0A1H9KD01"/>
<name>A0A1H9KD01_9HYPH</name>
<sequence length="74" mass="8209">MNAERRRFYARSGDQRSQQFRLRSHDANLVVCDLDTLRQSAQMVAAVAAIIESYPFAGFAGKPLEHIGSDALIA</sequence>
<keyword evidence="2" id="KW-1185">Reference proteome</keyword>
<dbReference type="Proteomes" id="UP000199647">
    <property type="component" value="Unassembled WGS sequence"/>
</dbReference>
<evidence type="ECO:0000313" key="2">
    <source>
        <dbReference type="Proteomes" id="UP000199647"/>
    </source>
</evidence>
<organism evidence="1 2">
    <name type="scientific">Faunimonas pinastri</name>
    <dbReference type="NCBI Taxonomy" id="1855383"/>
    <lineage>
        <taxon>Bacteria</taxon>
        <taxon>Pseudomonadati</taxon>
        <taxon>Pseudomonadota</taxon>
        <taxon>Alphaproteobacteria</taxon>
        <taxon>Hyphomicrobiales</taxon>
        <taxon>Afifellaceae</taxon>
        <taxon>Faunimonas</taxon>
    </lineage>
</organism>
<gene>
    <name evidence="1" type="ORF">SAMN05216548_109160</name>
</gene>
<accession>A0A1H9KD01</accession>
<reference evidence="1 2" key="1">
    <citation type="submission" date="2016-10" db="EMBL/GenBank/DDBJ databases">
        <authorList>
            <person name="de Groot N.N."/>
        </authorList>
    </citation>
    <scope>NUCLEOTIDE SEQUENCE [LARGE SCALE GENOMIC DNA]</scope>
    <source>
        <strain evidence="1 2">A52C2</strain>
    </source>
</reference>
<protein>
    <submittedName>
        <fullName evidence="1">Uncharacterized protein</fullName>
    </submittedName>
</protein>
<dbReference type="EMBL" id="FOFG01000009">
    <property type="protein sequence ID" value="SEQ97024.1"/>
    <property type="molecule type" value="Genomic_DNA"/>
</dbReference>